<proteinExistence type="predicted"/>
<comment type="caution">
    <text evidence="9">The sequence shown here is derived from an EMBL/GenBank/DDBJ whole genome shotgun (WGS) entry which is preliminary data.</text>
</comment>
<dbReference type="GO" id="GO:0030001">
    <property type="term" value="P:metal ion transport"/>
    <property type="evidence" value="ECO:0007669"/>
    <property type="project" value="UniProtKB-ARBA"/>
</dbReference>
<comment type="subcellular location">
    <subcellularLocation>
        <location evidence="1">Cell membrane</location>
        <topology evidence="1">Multi-pass membrane protein</topology>
    </subcellularLocation>
</comment>
<dbReference type="AlphaFoldDB" id="A0A286TU28"/>
<dbReference type="Proteomes" id="UP000218542">
    <property type="component" value="Unassembled WGS sequence"/>
</dbReference>
<dbReference type="EMBL" id="BAOS01000003">
    <property type="protein sequence ID" value="GAX59386.1"/>
    <property type="molecule type" value="Genomic_DNA"/>
</dbReference>
<protein>
    <submittedName>
        <fullName evidence="9">Trk-type K+ transport system, membrane component</fullName>
    </submittedName>
</protein>
<evidence type="ECO:0000256" key="4">
    <source>
        <dbReference type="ARBA" id="ARBA00022692"/>
    </source>
</evidence>
<evidence type="ECO:0000256" key="5">
    <source>
        <dbReference type="ARBA" id="ARBA00022989"/>
    </source>
</evidence>
<organism evidence="9 10">
    <name type="scientific">Candidatus Scalindua japonica</name>
    <dbReference type="NCBI Taxonomy" id="1284222"/>
    <lineage>
        <taxon>Bacteria</taxon>
        <taxon>Pseudomonadati</taxon>
        <taxon>Planctomycetota</taxon>
        <taxon>Candidatus Brocadiia</taxon>
        <taxon>Candidatus Brocadiales</taxon>
        <taxon>Candidatus Scalinduaceae</taxon>
        <taxon>Candidatus Scalindua</taxon>
    </lineage>
</organism>
<evidence type="ECO:0000256" key="3">
    <source>
        <dbReference type="ARBA" id="ARBA00022475"/>
    </source>
</evidence>
<feature type="transmembrane region" description="Helical" evidence="8">
    <location>
        <begin position="121"/>
        <end position="145"/>
    </location>
</feature>
<dbReference type="GO" id="GO:0008324">
    <property type="term" value="F:monoatomic cation transmembrane transporter activity"/>
    <property type="evidence" value="ECO:0007669"/>
    <property type="project" value="InterPro"/>
</dbReference>
<keyword evidence="2" id="KW-0813">Transport</keyword>
<dbReference type="PANTHER" id="PTHR32024">
    <property type="entry name" value="TRK SYSTEM POTASSIUM UPTAKE PROTEIN TRKG-RELATED"/>
    <property type="match status" value="1"/>
</dbReference>
<keyword evidence="10" id="KW-1185">Reference proteome</keyword>
<dbReference type="GO" id="GO:0005886">
    <property type="term" value="C:plasma membrane"/>
    <property type="evidence" value="ECO:0007669"/>
    <property type="project" value="UniProtKB-SubCell"/>
</dbReference>
<evidence type="ECO:0000256" key="8">
    <source>
        <dbReference type="SAM" id="Phobius"/>
    </source>
</evidence>
<dbReference type="Pfam" id="PF02386">
    <property type="entry name" value="TrkH"/>
    <property type="match status" value="1"/>
</dbReference>
<accession>A0A286TU28</accession>
<evidence type="ECO:0000256" key="2">
    <source>
        <dbReference type="ARBA" id="ARBA00022448"/>
    </source>
</evidence>
<sequence>MVDIGSLATPTFLYFIFFMFIGGASGSAAGGIKVGTFFLIIAVVYNMFRGREEVEVFDRTIHRRTVQKAVSIATLSLLTILLFCLMLLYTEDAPFHAVVFEAFSAFGTVGLSTGLSADLSVIGKVLVSLLIFIGRIGPLTLAFILGQEIAERKIRFPEERIIVG</sequence>
<evidence type="ECO:0000313" key="10">
    <source>
        <dbReference type="Proteomes" id="UP000218542"/>
    </source>
</evidence>
<name>A0A286TU28_9BACT</name>
<dbReference type="PANTHER" id="PTHR32024:SF1">
    <property type="entry name" value="KTR SYSTEM POTASSIUM UPTAKE PROTEIN B"/>
    <property type="match status" value="1"/>
</dbReference>
<evidence type="ECO:0000256" key="6">
    <source>
        <dbReference type="ARBA" id="ARBA00023065"/>
    </source>
</evidence>
<feature type="transmembrane region" description="Helical" evidence="8">
    <location>
        <begin position="69"/>
        <end position="89"/>
    </location>
</feature>
<feature type="transmembrane region" description="Helical" evidence="8">
    <location>
        <begin position="30"/>
        <end position="48"/>
    </location>
</feature>
<gene>
    <name evidence="9" type="ORF">SCALIN_C03_0043</name>
</gene>
<keyword evidence="6" id="KW-0406">Ion transport</keyword>
<keyword evidence="3" id="KW-1003">Cell membrane</keyword>
<reference evidence="10" key="1">
    <citation type="journal article" date="2017" name="Environ. Microbiol. Rep.">
        <title>Genetic Diversity of Marine Anaerobic Ammonium-Oxidizing Bacteria as Revealed by Genomic and Proteomic Analyses of 'Candidatus Scalindua japonica'.</title>
        <authorList>
            <person name="Oshiki M."/>
            <person name="Mizuto K."/>
            <person name="Kimura Z."/>
            <person name="Kindaichi T."/>
            <person name="Satoh H."/>
            <person name="Okabe S."/>
        </authorList>
    </citation>
    <scope>NUCLEOTIDE SEQUENCE [LARGE SCALE GENOMIC DNA]</scope>
    <source>
        <strain evidence="10">husup-a2</strain>
    </source>
</reference>
<keyword evidence="7 8" id="KW-0472">Membrane</keyword>
<keyword evidence="5 8" id="KW-1133">Transmembrane helix</keyword>
<evidence type="ECO:0000256" key="7">
    <source>
        <dbReference type="ARBA" id="ARBA00023136"/>
    </source>
</evidence>
<dbReference type="InterPro" id="IPR003445">
    <property type="entry name" value="Cat_transpt"/>
</dbReference>
<evidence type="ECO:0000256" key="1">
    <source>
        <dbReference type="ARBA" id="ARBA00004651"/>
    </source>
</evidence>
<evidence type="ECO:0000313" key="9">
    <source>
        <dbReference type="EMBL" id="GAX59386.1"/>
    </source>
</evidence>
<keyword evidence="4 8" id="KW-0812">Transmembrane</keyword>